<dbReference type="SUPFAM" id="SSF103473">
    <property type="entry name" value="MFS general substrate transporter"/>
    <property type="match status" value="1"/>
</dbReference>
<evidence type="ECO:0000256" key="4">
    <source>
        <dbReference type="ARBA" id="ARBA00022989"/>
    </source>
</evidence>
<dbReference type="InterPro" id="IPR051617">
    <property type="entry name" value="UNC-93-like_regulator"/>
</dbReference>
<evidence type="ECO:0000256" key="6">
    <source>
        <dbReference type="SAM" id="Phobius"/>
    </source>
</evidence>
<evidence type="ECO:0000256" key="5">
    <source>
        <dbReference type="ARBA" id="ARBA00023136"/>
    </source>
</evidence>
<sequence>MRESVYDLLCAFLLGLGQLCMYTGYDTQQTIVEPVLRSVHERAPSNIDAHAGYYGLMTCMTVYVLSNLAAPWALSIIGSKFALLLGSLMFSLHIASFLFIHWIPYYVTAALLGGGFALFYSGHAAYTTEHSTKTTIERNSALTWALASSW</sequence>
<evidence type="ECO:0008006" key="9">
    <source>
        <dbReference type="Google" id="ProtNLM"/>
    </source>
</evidence>
<comment type="similarity">
    <text evidence="2">Belongs to the unc-93 family.</text>
</comment>
<keyword evidence="3 6" id="KW-0812">Transmembrane</keyword>
<keyword evidence="5 6" id="KW-0472">Membrane</keyword>
<organism evidence="7 8">
    <name type="scientific">Pristionchus fissidentatus</name>
    <dbReference type="NCBI Taxonomy" id="1538716"/>
    <lineage>
        <taxon>Eukaryota</taxon>
        <taxon>Metazoa</taxon>
        <taxon>Ecdysozoa</taxon>
        <taxon>Nematoda</taxon>
        <taxon>Chromadorea</taxon>
        <taxon>Rhabditida</taxon>
        <taxon>Rhabditina</taxon>
        <taxon>Diplogasteromorpha</taxon>
        <taxon>Diplogasteroidea</taxon>
        <taxon>Neodiplogasteridae</taxon>
        <taxon>Pristionchus</taxon>
    </lineage>
</organism>
<dbReference type="PANTHER" id="PTHR23294">
    <property type="entry name" value="ET TRANSLATION PRODUCT-RELATED"/>
    <property type="match status" value="1"/>
</dbReference>
<dbReference type="Pfam" id="PF05978">
    <property type="entry name" value="UNC-93"/>
    <property type="match status" value="1"/>
</dbReference>
<evidence type="ECO:0000256" key="3">
    <source>
        <dbReference type="ARBA" id="ARBA00022692"/>
    </source>
</evidence>
<protein>
    <recommendedName>
        <fullName evidence="9">UNC93-like protein</fullName>
    </recommendedName>
</protein>
<dbReference type="EMBL" id="BTSY01000004">
    <property type="protein sequence ID" value="GMT23041.1"/>
    <property type="molecule type" value="Genomic_DNA"/>
</dbReference>
<dbReference type="Proteomes" id="UP001432322">
    <property type="component" value="Unassembled WGS sequence"/>
</dbReference>
<dbReference type="PANTHER" id="PTHR23294:SF18">
    <property type="entry name" value="UNC93-LIKE PROTEIN MFSD11"/>
    <property type="match status" value="1"/>
</dbReference>
<dbReference type="InterPro" id="IPR010291">
    <property type="entry name" value="Ion_channel_UNC-93"/>
</dbReference>
<evidence type="ECO:0000256" key="2">
    <source>
        <dbReference type="ARBA" id="ARBA00009172"/>
    </source>
</evidence>
<dbReference type="AlphaFoldDB" id="A0AAV5VTN0"/>
<accession>A0AAV5VTN0</accession>
<dbReference type="GO" id="GO:0016020">
    <property type="term" value="C:membrane"/>
    <property type="evidence" value="ECO:0007669"/>
    <property type="project" value="UniProtKB-SubCell"/>
</dbReference>
<keyword evidence="4 6" id="KW-1133">Transmembrane helix</keyword>
<dbReference type="InterPro" id="IPR036259">
    <property type="entry name" value="MFS_trans_sf"/>
</dbReference>
<comment type="subcellular location">
    <subcellularLocation>
        <location evidence="1">Membrane</location>
        <topology evidence="1">Multi-pass membrane protein</topology>
    </subcellularLocation>
</comment>
<proteinExistence type="inferred from homology"/>
<reference evidence="7" key="1">
    <citation type="submission" date="2023-10" db="EMBL/GenBank/DDBJ databases">
        <title>Genome assembly of Pristionchus species.</title>
        <authorList>
            <person name="Yoshida K."/>
            <person name="Sommer R.J."/>
        </authorList>
    </citation>
    <scope>NUCLEOTIDE SEQUENCE</scope>
    <source>
        <strain evidence="7">RS5133</strain>
    </source>
</reference>
<feature type="transmembrane region" description="Helical" evidence="6">
    <location>
        <begin position="52"/>
        <end position="74"/>
    </location>
</feature>
<feature type="non-terminal residue" evidence="7">
    <location>
        <position position="150"/>
    </location>
</feature>
<feature type="transmembrane region" description="Helical" evidence="6">
    <location>
        <begin position="106"/>
        <end position="126"/>
    </location>
</feature>
<gene>
    <name evidence="7" type="ORF">PFISCL1PPCAC_14338</name>
</gene>
<dbReference type="Gene3D" id="1.20.1250.20">
    <property type="entry name" value="MFS general substrate transporter like domains"/>
    <property type="match status" value="1"/>
</dbReference>
<evidence type="ECO:0000313" key="7">
    <source>
        <dbReference type="EMBL" id="GMT23041.1"/>
    </source>
</evidence>
<name>A0AAV5VTN0_9BILA</name>
<evidence type="ECO:0000313" key="8">
    <source>
        <dbReference type="Proteomes" id="UP001432322"/>
    </source>
</evidence>
<evidence type="ECO:0000256" key="1">
    <source>
        <dbReference type="ARBA" id="ARBA00004141"/>
    </source>
</evidence>
<comment type="caution">
    <text evidence="7">The sequence shown here is derived from an EMBL/GenBank/DDBJ whole genome shotgun (WGS) entry which is preliminary data.</text>
</comment>
<keyword evidence="8" id="KW-1185">Reference proteome</keyword>